<dbReference type="Proteomes" id="UP000263232">
    <property type="component" value="Chromosome"/>
</dbReference>
<dbReference type="InterPro" id="IPR036108">
    <property type="entry name" value="4pyrrol_syn_uPrphyn_synt_sf"/>
</dbReference>
<evidence type="ECO:0000259" key="1">
    <source>
        <dbReference type="Pfam" id="PF02602"/>
    </source>
</evidence>
<dbReference type="OrthoDB" id="1149788at2"/>
<evidence type="ECO:0000313" key="2">
    <source>
        <dbReference type="EMBL" id="AXY26113.1"/>
    </source>
</evidence>
<accession>A0A347WM06</accession>
<dbReference type="CDD" id="cd06578">
    <property type="entry name" value="HemD"/>
    <property type="match status" value="1"/>
</dbReference>
<proteinExistence type="predicted"/>
<dbReference type="Gene3D" id="3.40.50.10090">
    <property type="match status" value="2"/>
</dbReference>
<dbReference type="GO" id="GO:0033014">
    <property type="term" value="P:tetrapyrrole biosynthetic process"/>
    <property type="evidence" value="ECO:0007669"/>
    <property type="project" value="InterPro"/>
</dbReference>
<dbReference type="Pfam" id="PF02602">
    <property type="entry name" value="HEM4"/>
    <property type="match status" value="1"/>
</dbReference>
<dbReference type="AlphaFoldDB" id="A0A347WM06"/>
<keyword evidence="3" id="KW-1185">Reference proteome</keyword>
<dbReference type="SUPFAM" id="SSF69618">
    <property type="entry name" value="HemD-like"/>
    <property type="match status" value="1"/>
</dbReference>
<evidence type="ECO:0000313" key="3">
    <source>
        <dbReference type="Proteomes" id="UP000263232"/>
    </source>
</evidence>
<feature type="domain" description="Tetrapyrrole biosynthesis uroporphyrinogen III synthase" evidence="1">
    <location>
        <begin position="21"/>
        <end position="236"/>
    </location>
</feature>
<organism evidence="2 3">
    <name type="scientific">Suicoccus acidiformans</name>
    <dbReference type="NCBI Taxonomy" id="2036206"/>
    <lineage>
        <taxon>Bacteria</taxon>
        <taxon>Bacillati</taxon>
        <taxon>Bacillota</taxon>
        <taxon>Bacilli</taxon>
        <taxon>Lactobacillales</taxon>
        <taxon>Aerococcaceae</taxon>
        <taxon>Suicoccus</taxon>
    </lineage>
</organism>
<dbReference type="InterPro" id="IPR003754">
    <property type="entry name" value="4pyrrol_synth_uPrphyn_synth"/>
</dbReference>
<dbReference type="GO" id="GO:0004852">
    <property type="term" value="F:uroporphyrinogen-III synthase activity"/>
    <property type="evidence" value="ECO:0007669"/>
    <property type="project" value="InterPro"/>
</dbReference>
<dbReference type="KEGG" id="abae:CL176_08935"/>
<protein>
    <recommendedName>
        <fullName evidence="1">Tetrapyrrole biosynthesis uroporphyrinogen III synthase domain-containing protein</fullName>
    </recommendedName>
</protein>
<sequence>MSGDDNMPKVVWTQSRPLEARLEKRLKKHGWESVWCPVITTQSHYENPAFQWQDIDIVYLVSQWSCDYYVTYLEEKQLRPDVSYWTVGAKTAGYAKVNYNINCHYQREWRTSQDVFSYLASHESTQTLLVPISQKSIGKYSVLAENMLPEWTVIEWQVYYNGPSPESIRQLALIQQYLRTDDCLVVASGSAWEQIASIWEAPCPVVSIGPVTSKYIKNHGGQVTFEAECSTYESIVDGIVGGEWNDVF</sequence>
<gene>
    <name evidence="2" type="ORF">CL176_08935</name>
</gene>
<dbReference type="EMBL" id="CP023434">
    <property type="protein sequence ID" value="AXY26113.1"/>
    <property type="molecule type" value="Genomic_DNA"/>
</dbReference>
<reference evidence="2 3" key="1">
    <citation type="submission" date="2017-09" db="EMBL/GenBank/DDBJ databases">
        <title>Complete genome sequence of Oxytococcus suis strain ZY16052.</title>
        <authorList>
            <person name="Li F."/>
        </authorList>
    </citation>
    <scope>NUCLEOTIDE SEQUENCE [LARGE SCALE GENOMIC DNA]</scope>
    <source>
        <strain evidence="2 3">ZY16052</strain>
    </source>
</reference>
<name>A0A347WM06_9LACT</name>